<accession>A0AC11CZS7</accession>
<name>A0AC11CZS7_SHEEP</name>
<reference evidence="1" key="3">
    <citation type="submission" date="2025-09" db="UniProtKB">
        <authorList>
            <consortium name="Ensembl"/>
        </authorList>
    </citation>
    <scope>IDENTIFICATION</scope>
</reference>
<evidence type="ECO:0000313" key="1">
    <source>
        <dbReference type="Ensembl" id="ENSOARP00020037666.1"/>
    </source>
</evidence>
<reference evidence="1" key="2">
    <citation type="submission" date="2025-08" db="UniProtKB">
        <authorList>
            <consortium name="Ensembl"/>
        </authorList>
    </citation>
    <scope>IDENTIFICATION</scope>
</reference>
<organism evidence="1">
    <name type="scientific">Ovis aries</name>
    <name type="common">Sheep</name>
    <dbReference type="NCBI Taxonomy" id="9940"/>
    <lineage>
        <taxon>Eukaryota</taxon>
        <taxon>Metazoa</taxon>
        <taxon>Chordata</taxon>
        <taxon>Craniata</taxon>
        <taxon>Vertebrata</taxon>
        <taxon>Euteleostomi</taxon>
        <taxon>Mammalia</taxon>
        <taxon>Eutheria</taxon>
        <taxon>Laurasiatheria</taxon>
        <taxon>Artiodactyla</taxon>
        <taxon>Ruminantia</taxon>
        <taxon>Pecora</taxon>
        <taxon>Bovidae</taxon>
        <taxon>Caprinae</taxon>
        <taxon>Ovis</taxon>
    </lineage>
</organism>
<protein>
    <submittedName>
        <fullName evidence="1">Uncharacterized protein</fullName>
    </submittedName>
</protein>
<sequence length="111" mass="13270">NSVCVWTCVINIYINICVTKETRIERDACTPVFIAALFTIPRTWKQPRCPSADKWIRKLWYIYTMEYYSAIKKNGFESVLMRWMKLEPIIQPIISQKEKQQYSTLTHIYVI</sequence>
<dbReference type="Ensembl" id="ENSOART00020050742.1">
    <property type="protein sequence ID" value="ENSOARP00020037666.1"/>
    <property type="gene ID" value="ENSOARG00020031635.1"/>
</dbReference>
<proteinExistence type="predicted"/>
<reference evidence="1" key="1">
    <citation type="submission" date="2020-11" db="EMBL/GenBank/DDBJ databases">
        <authorList>
            <person name="Davenport K.M."/>
            <person name="Bickhart D.M."/>
            <person name="Smith T.P.L."/>
            <person name="Murdoch B.M."/>
            <person name="Rosen B.D."/>
        </authorList>
    </citation>
    <scope>NUCLEOTIDE SEQUENCE [LARGE SCALE GENOMIC DNA]</scope>
    <source>
        <strain evidence="1">OAR_USU_Benz2616</strain>
    </source>
</reference>